<dbReference type="Proteomes" id="UP000011074">
    <property type="component" value="Chromosome"/>
</dbReference>
<feature type="domain" description="Methyltransferase type 11" evidence="5">
    <location>
        <begin position="100"/>
        <end position="190"/>
    </location>
</feature>
<reference evidence="6" key="2">
    <citation type="submission" date="2020-01" db="EMBL/GenBank/DDBJ databases">
        <authorList>
            <person name="Algora L."/>
            <person name="Schniete J.K."/>
            <person name="MacFadyen A."/>
            <person name="Hoskisson P.A."/>
            <person name="Hunter I.S."/>
            <person name="Herron P.R."/>
        </authorList>
    </citation>
    <scope>NUCLEOTIDE SEQUENCE</scope>
    <source>
        <strain evidence="6">ATCC 10970</strain>
    </source>
</reference>
<evidence type="ECO:0000256" key="3">
    <source>
        <dbReference type="ARBA" id="ARBA00022691"/>
    </source>
</evidence>
<dbReference type="Pfam" id="PF08241">
    <property type="entry name" value="Methyltransf_11"/>
    <property type="match status" value="1"/>
</dbReference>
<evidence type="ECO:0000313" key="7">
    <source>
        <dbReference type="Proteomes" id="UP000011074"/>
    </source>
</evidence>
<accession>A0A8A1UWM4</accession>
<organism evidence="6 7">
    <name type="scientific">Streptomyces rimosus subsp. rimosus (strain ATCC 10970 / DSM 40260 / JCM 4667 / NRRL 2234)</name>
    <dbReference type="NCBI Taxonomy" id="1265868"/>
    <lineage>
        <taxon>Bacteria</taxon>
        <taxon>Bacillati</taxon>
        <taxon>Actinomycetota</taxon>
        <taxon>Actinomycetes</taxon>
        <taxon>Kitasatosporales</taxon>
        <taxon>Streptomycetaceae</taxon>
        <taxon>Streptomyces</taxon>
    </lineage>
</organism>
<dbReference type="PANTHER" id="PTHR43464:SF19">
    <property type="entry name" value="UBIQUINONE BIOSYNTHESIS O-METHYLTRANSFERASE, MITOCHONDRIAL"/>
    <property type="match status" value="1"/>
</dbReference>
<reference evidence="6" key="1">
    <citation type="submission" date="2012-12" db="EMBL/GenBank/DDBJ databases">
        <authorList>
            <person name="Pethick F.E."/>
            <person name="MacFadyen A.C."/>
            <person name="Tang Z."/>
            <person name="Sangal V."/>
            <person name="Tze-Tze L."/>
            <person name="Chu J."/>
            <person name="Guo M."/>
            <person name="Kirby R."/>
            <person name="Hoskisson P.A."/>
            <person name="Herron P.R."/>
            <person name="Hunter I.S."/>
        </authorList>
    </citation>
    <scope>NUCLEOTIDE SEQUENCE</scope>
    <source>
        <strain evidence="6">ATCC 10970</strain>
    </source>
</reference>
<evidence type="ECO:0000256" key="2">
    <source>
        <dbReference type="ARBA" id="ARBA00022679"/>
    </source>
</evidence>
<dbReference type="SUPFAM" id="SSF53335">
    <property type="entry name" value="S-adenosyl-L-methionine-dependent methyltransferases"/>
    <property type="match status" value="1"/>
</dbReference>
<keyword evidence="2 6" id="KW-0808">Transferase</keyword>
<dbReference type="AlphaFoldDB" id="A0A8A1UWM4"/>
<name>A0A8A1UWM4_STRR1</name>
<dbReference type="GO" id="GO:0008757">
    <property type="term" value="F:S-adenosylmethionine-dependent methyltransferase activity"/>
    <property type="evidence" value="ECO:0007669"/>
    <property type="project" value="InterPro"/>
</dbReference>
<feature type="compositionally biased region" description="Polar residues" evidence="4">
    <location>
        <begin position="15"/>
        <end position="26"/>
    </location>
</feature>
<dbReference type="EMBL" id="CP048261">
    <property type="protein sequence ID" value="QST84797.1"/>
    <property type="molecule type" value="Genomic_DNA"/>
</dbReference>
<evidence type="ECO:0000256" key="4">
    <source>
        <dbReference type="SAM" id="MobiDB-lite"/>
    </source>
</evidence>
<gene>
    <name evidence="6" type="ORF">SRIM_035655</name>
</gene>
<dbReference type="InterPro" id="IPR029063">
    <property type="entry name" value="SAM-dependent_MTases_sf"/>
</dbReference>
<evidence type="ECO:0000259" key="5">
    <source>
        <dbReference type="Pfam" id="PF08241"/>
    </source>
</evidence>
<keyword evidence="1 6" id="KW-0489">Methyltransferase</keyword>
<reference evidence="6" key="3">
    <citation type="journal article" date="2021" name="bioRxiv">
        <title>Bilateral symmetry of linear streptomycete chromosomes.</title>
        <authorList>
            <person name="Algora-Gallardo L."/>
            <person name="Schniete J.K."/>
            <person name="Mark D.R."/>
            <person name="Hunter I.S."/>
            <person name="Herron P.R."/>
        </authorList>
    </citation>
    <scope>NUCLEOTIDE SEQUENCE</scope>
    <source>
        <strain evidence="6">ATCC 10970</strain>
    </source>
</reference>
<proteinExistence type="predicted"/>
<evidence type="ECO:0000313" key="6">
    <source>
        <dbReference type="EMBL" id="QST84797.1"/>
    </source>
</evidence>
<sequence length="321" mass="33646">MTSFWRSGVRFPSAPGSSRRSRQTGQPVRRVGRRPLTGHRPLTGARTGGTVTIFTPFDTAERRAWAGRAAAYERSFATLCAHPVPALLDAAGVRRGLRVLDAGTGTGNAAQAAGSRGATVTAVDADPGMATRAAATAPDTAVCVAALPRLPFADGHFDAVVGNLVLNHVGRPRAALAELRRVARPGARIALSIWAAPPAPGQALFGRALQAAGVTRPAHLPTLAAEDDFPRTEEGFGGLLHETGLTAVRCETLTWEHRTTAEQWWSGPAAGVASAGQILVSRPPEVITEVRRQYDALCAEFMGPDGMLVLPHTALLASAQV</sequence>
<dbReference type="InterPro" id="IPR013216">
    <property type="entry name" value="Methyltransf_11"/>
</dbReference>
<dbReference type="PANTHER" id="PTHR43464">
    <property type="entry name" value="METHYLTRANSFERASE"/>
    <property type="match status" value="1"/>
</dbReference>
<protein>
    <submittedName>
        <fullName evidence="6">Methyltransferase domain-containing protein</fullName>
    </submittedName>
</protein>
<dbReference type="CDD" id="cd02440">
    <property type="entry name" value="AdoMet_MTases"/>
    <property type="match status" value="1"/>
</dbReference>
<dbReference type="Gene3D" id="3.40.50.150">
    <property type="entry name" value="Vaccinia Virus protein VP39"/>
    <property type="match status" value="1"/>
</dbReference>
<dbReference type="GO" id="GO:0032259">
    <property type="term" value="P:methylation"/>
    <property type="evidence" value="ECO:0007669"/>
    <property type="project" value="UniProtKB-KW"/>
</dbReference>
<keyword evidence="3" id="KW-0949">S-adenosyl-L-methionine</keyword>
<evidence type="ECO:0000256" key="1">
    <source>
        <dbReference type="ARBA" id="ARBA00022603"/>
    </source>
</evidence>
<feature type="region of interest" description="Disordered" evidence="4">
    <location>
        <begin position="1"/>
        <end position="49"/>
    </location>
</feature>